<feature type="compositionally biased region" description="Basic and acidic residues" evidence="1">
    <location>
        <begin position="49"/>
        <end position="59"/>
    </location>
</feature>
<proteinExistence type="predicted"/>
<dbReference type="AlphaFoldDB" id="A0ABD1HD11"/>
<evidence type="ECO:0000313" key="2">
    <source>
        <dbReference type="EMBL" id="KAL1553398.1"/>
    </source>
</evidence>
<gene>
    <name evidence="2" type="ORF">AAHA92_14082</name>
</gene>
<accession>A0ABD1HD11</accession>
<organism evidence="2 3">
    <name type="scientific">Salvia divinorum</name>
    <name type="common">Maria pastora</name>
    <name type="synonym">Diviner's sage</name>
    <dbReference type="NCBI Taxonomy" id="28513"/>
    <lineage>
        <taxon>Eukaryota</taxon>
        <taxon>Viridiplantae</taxon>
        <taxon>Streptophyta</taxon>
        <taxon>Embryophyta</taxon>
        <taxon>Tracheophyta</taxon>
        <taxon>Spermatophyta</taxon>
        <taxon>Magnoliopsida</taxon>
        <taxon>eudicotyledons</taxon>
        <taxon>Gunneridae</taxon>
        <taxon>Pentapetalae</taxon>
        <taxon>asterids</taxon>
        <taxon>lamiids</taxon>
        <taxon>Lamiales</taxon>
        <taxon>Lamiaceae</taxon>
        <taxon>Nepetoideae</taxon>
        <taxon>Mentheae</taxon>
        <taxon>Salviinae</taxon>
        <taxon>Salvia</taxon>
        <taxon>Salvia subgen. Calosphace</taxon>
    </lineage>
</organism>
<feature type="compositionally biased region" description="Low complexity" evidence="1">
    <location>
        <begin position="39"/>
        <end position="48"/>
    </location>
</feature>
<sequence length="170" mass="19223">MKPEPRVDRCRVRDLVASCFNTCRLPLQEEDEEEEEEAANTSNEAAAIEAKKASHDKRRLEAEEAEPRFAEEDYIVFCFGEDGEIHMINNDRRSISEIKPTTITTKNEVDEQPNASKMESSFESCDSSSVSDTSTSSSFAFPLVGMEWIGSPLHMPKGEKRDTCRRCSTF</sequence>
<feature type="region of interest" description="Disordered" evidence="1">
    <location>
        <begin position="104"/>
        <end position="136"/>
    </location>
</feature>
<dbReference type="EMBL" id="JBEAFC010000006">
    <property type="protein sequence ID" value="KAL1553398.1"/>
    <property type="molecule type" value="Genomic_DNA"/>
</dbReference>
<feature type="compositionally biased region" description="Acidic residues" evidence="1">
    <location>
        <begin position="28"/>
        <end position="38"/>
    </location>
</feature>
<protein>
    <submittedName>
        <fullName evidence="2">Uncharacterized protein</fullName>
    </submittedName>
</protein>
<dbReference type="Proteomes" id="UP001567538">
    <property type="component" value="Unassembled WGS sequence"/>
</dbReference>
<comment type="caution">
    <text evidence="2">The sequence shown here is derived from an EMBL/GenBank/DDBJ whole genome shotgun (WGS) entry which is preliminary data.</text>
</comment>
<name>A0ABD1HD11_SALDI</name>
<feature type="compositionally biased region" description="Low complexity" evidence="1">
    <location>
        <begin position="119"/>
        <end position="136"/>
    </location>
</feature>
<reference evidence="2 3" key="1">
    <citation type="submission" date="2024-06" db="EMBL/GenBank/DDBJ databases">
        <title>A chromosome level genome sequence of Diviner's sage (Salvia divinorum).</title>
        <authorList>
            <person name="Ford S.A."/>
            <person name="Ro D.-K."/>
            <person name="Ness R.W."/>
            <person name="Phillips M.A."/>
        </authorList>
    </citation>
    <scope>NUCLEOTIDE SEQUENCE [LARGE SCALE GENOMIC DNA]</scope>
    <source>
        <strain evidence="2">SAF-2024a</strain>
        <tissue evidence="2">Leaf</tissue>
    </source>
</reference>
<evidence type="ECO:0000313" key="3">
    <source>
        <dbReference type="Proteomes" id="UP001567538"/>
    </source>
</evidence>
<evidence type="ECO:0000256" key="1">
    <source>
        <dbReference type="SAM" id="MobiDB-lite"/>
    </source>
</evidence>
<keyword evidence="3" id="KW-1185">Reference proteome</keyword>
<feature type="region of interest" description="Disordered" evidence="1">
    <location>
        <begin position="27"/>
        <end position="59"/>
    </location>
</feature>